<evidence type="ECO:0000313" key="3">
    <source>
        <dbReference type="Proteomes" id="UP000009183"/>
    </source>
</evidence>
<dbReference type="InParanoid" id="D7U2M0"/>
<feature type="compositionally biased region" description="Basic residues" evidence="1">
    <location>
        <begin position="77"/>
        <end position="86"/>
    </location>
</feature>
<feature type="compositionally biased region" description="Basic and acidic residues" evidence="1">
    <location>
        <begin position="15"/>
        <end position="25"/>
    </location>
</feature>
<dbReference type="AlphaFoldDB" id="D7U2M0"/>
<gene>
    <name evidence="2" type="ordered locus">VIT_07s0005g01870</name>
</gene>
<dbReference type="OMA" id="KKSMRFG"/>
<organism evidence="2 3">
    <name type="scientific">Vitis vinifera</name>
    <name type="common">Grape</name>
    <dbReference type="NCBI Taxonomy" id="29760"/>
    <lineage>
        <taxon>Eukaryota</taxon>
        <taxon>Viridiplantae</taxon>
        <taxon>Streptophyta</taxon>
        <taxon>Embryophyta</taxon>
        <taxon>Tracheophyta</taxon>
        <taxon>Spermatophyta</taxon>
        <taxon>Magnoliopsida</taxon>
        <taxon>eudicotyledons</taxon>
        <taxon>Gunneridae</taxon>
        <taxon>Pentapetalae</taxon>
        <taxon>rosids</taxon>
        <taxon>Vitales</taxon>
        <taxon>Vitaceae</taxon>
        <taxon>Viteae</taxon>
        <taxon>Vitis</taxon>
    </lineage>
</organism>
<proteinExistence type="predicted"/>
<dbReference type="Proteomes" id="UP000009183">
    <property type="component" value="Chromosome 7"/>
</dbReference>
<accession>D7U2M0</accession>
<evidence type="ECO:0000313" key="2">
    <source>
        <dbReference type="EMBL" id="CBI36986.3"/>
    </source>
</evidence>
<keyword evidence="3" id="KW-1185">Reference proteome</keyword>
<protein>
    <submittedName>
        <fullName evidence="2">Uncharacterized protein</fullName>
    </submittedName>
</protein>
<name>D7U2M0_VITVI</name>
<dbReference type="STRING" id="29760.D7U2M0"/>
<reference evidence="3" key="1">
    <citation type="journal article" date="2007" name="Nature">
        <title>The grapevine genome sequence suggests ancestral hexaploidization in major angiosperm phyla.</title>
        <authorList>
            <consortium name="The French-Italian Public Consortium for Grapevine Genome Characterization."/>
            <person name="Jaillon O."/>
            <person name="Aury J.-M."/>
            <person name="Noel B."/>
            <person name="Policriti A."/>
            <person name="Clepet C."/>
            <person name="Casagrande A."/>
            <person name="Choisne N."/>
            <person name="Aubourg S."/>
            <person name="Vitulo N."/>
            <person name="Jubin C."/>
            <person name="Vezzi A."/>
            <person name="Legeai F."/>
            <person name="Hugueney P."/>
            <person name="Dasilva C."/>
            <person name="Horner D."/>
            <person name="Mica E."/>
            <person name="Jublot D."/>
            <person name="Poulain J."/>
            <person name="Bruyere C."/>
            <person name="Billault A."/>
            <person name="Segurens B."/>
            <person name="Gouyvenoux M."/>
            <person name="Ugarte E."/>
            <person name="Cattonaro F."/>
            <person name="Anthouard V."/>
            <person name="Vico V."/>
            <person name="Del Fabbro C."/>
            <person name="Alaux M."/>
            <person name="Di Gaspero G."/>
            <person name="Dumas V."/>
            <person name="Felice N."/>
            <person name="Paillard S."/>
            <person name="Juman I."/>
            <person name="Moroldo M."/>
            <person name="Scalabrin S."/>
            <person name="Canaguier A."/>
            <person name="Le Clainche I."/>
            <person name="Malacrida G."/>
            <person name="Durand E."/>
            <person name="Pesole G."/>
            <person name="Laucou V."/>
            <person name="Chatelet P."/>
            <person name="Merdinoglu D."/>
            <person name="Delledonne M."/>
            <person name="Pezzotti M."/>
            <person name="Lecharny A."/>
            <person name="Scarpelli C."/>
            <person name="Artiguenave F."/>
            <person name="Pe M.E."/>
            <person name="Valle G."/>
            <person name="Morgante M."/>
            <person name="Caboche M."/>
            <person name="Adam-Blondon A.-F."/>
            <person name="Weissenbach J."/>
            <person name="Quetier F."/>
            <person name="Wincker P."/>
        </authorList>
    </citation>
    <scope>NUCLEOTIDE SEQUENCE [LARGE SCALE GENOMIC DNA]</scope>
    <source>
        <strain evidence="3">cv. Pinot noir / PN40024</strain>
    </source>
</reference>
<dbReference type="EMBL" id="FN596502">
    <property type="protein sequence ID" value="CBI36986.3"/>
    <property type="molecule type" value="Genomic_DNA"/>
</dbReference>
<dbReference type="eggNOG" id="KOG2656">
    <property type="taxonomic scope" value="Eukaryota"/>
</dbReference>
<dbReference type="PaxDb" id="29760-VIT_07s0005g01870.t01"/>
<feature type="region of interest" description="Disordered" evidence="1">
    <location>
        <begin position="15"/>
        <end position="86"/>
    </location>
</feature>
<evidence type="ECO:0000256" key="1">
    <source>
        <dbReference type="SAM" id="MobiDB-lite"/>
    </source>
</evidence>
<dbReference type="HOGENOM" id="CLU_2502526_0_0_1"/>
<sequence length="86" mass="9694">MFNLYVFDDQLQYKEAEGSSHRDGSYAETPGTPKRSHRTGEQDRTFIPDSISFGGERVGKRDQKRKAPAPPSPAQSKRPRKLKASD</sequence>